<dbReference type="AlphaFoldDB" id="A0A369JZC6"/>
<keyword evidence="4" id="KW-1185">Reference proteome</keyword>
<comment type="caution">
    <text evidence="3">The sequence shown here is derived from an EMBL/GenBank/DDBJ whole genome shotgun (WGS) entry which is preliminary data.</text>
</comment>
<feature type="region of interest" description="Disordered" evidence="1">
    <location>
        <begin position="63"/>
        <end position="155"/>
    </location>
</feature>
<dbReference type="EMBL" id="LUEZ02000021">
    <property type="protein sequence ID" value="RDB27088.1"/>
    <property type="molecule type" value="Genomic_DNA"/>
</dbReference>
<feature type="compositionally biased region" description="Low complexity" evidence="1">
    <location>
        <begin position="120"/>
        <end position="131"/>
    </location>
</feature>
<sequence>MYFRSIVALSALAGAPALAFFSGQTFNSRARTTRSEIPLSARSIAVALLNELEARFEPMSNSLSPRITEEEERWMKEQERRHKKQQEEAWMREQQKLHAQQQQRPAHGAPRQQLPPPPHQQHLPQYQFPAHQQPPPQQQQQTQGQQQRLMQEEQEKARLRENIWKEQEKFVQEAQLGTGHVPTTGSNRQVMDADARKAVVMRSLQNLSIAQLHERWAKVHSGQHGTMRRRTGRQGQL</sequence>
<name>A0A369JZC6_HYPMA</name>
<proteinExistence type="predicted"/>
<dbReference type="Proteomes" id="UP000076154">
    <property type="component" value="Unassembled WGS sequence"/>
</dbReference>
<feature type="signal peptide" evidence="2">
    <location>
        <begin position="1"/>
        <end position="19"/>
    </location>
</feature>
<feature type="compositionally biased region" description="Basic and acidic residues" evidence="1">
    <location>
        <begin position="73"/>
        <end position="96"/>
    </location>
</feature>
<reference evidence="3" key="1">
    <citation type="submission" date="2018-04" db="EMBL/GenBank/DDBJ databases">
        <title>Whole genome sequencing of Hypsizygus marmoreus.</title>
        <authorList>
            <person name="Choi I.-G."/>
            <person name="Min B."/>
            <person name="Kim J.-G."/>
            <person name="Kim S."/>
            <person name="Oh Y.-L."/>
            <person name="Kong W.-S."/>
            <person name="Park H."/>
            <person name="Jeong J."/>
            <person name="Song E.-S."/>
        </authorList>
    </citation>
    <scope>NUCLEOTIDE SEQUENCE [LARGE SCALE GENOMIC DNA]</scope>
    <source>
        <strain evidence="3">51987-8</strain>
    </source>
</reference>
<gene>
    <name evidence="3" type="ORF">Hypma_005001</name>
</gene>
<protein>
    <submittedName>
        <fullName evidence="3">Uncharacterized protein</fullName>
    </submittedName>
</protein>
<accession>A0A369JZC6</accession>
<keyword evidence="2" id="KW-0732">Signal</keyword>
<evidence type="ECO:0000256" key="1">
    <source>
        <dbReference type="SAM" id="MobiDB-lite"/>
    </source>
</evidence>
<evidence type="ECO:0000313" key="4">
    <source>
        <dbReference type="Proteomes" id="UP000076154"/>
    </source>
</evidence>
<organism evidence="3 4">
    <name type="scientific">Hypsizygus marmoreus</name>
    <name type="common">White beech mushroom</name>
    <name type="synonym">Agaricus marmoreus</name>
    <dbReference type="NCBI Taxonomy" id="39966"/>
    <lineage>
        <taxon>Eukaryota</taxon>
        <taxon>Fungi</taxon>
        <taxon>Dikarya</taxon>
        <taxon>Basidiomycota</taxon>
        <taxon>Agaricomycotina</taxon>
        <taxon>Agaricomycetes</taxon>
        <taxon>Agaricomycetidae</taxon>
        <taxon>Agaricales</taxon>
        <taxon>Tricholomatineae</taxon>
        <taxon>Lyophyllaceae</taxon>
        <taxon>Hypsizygus</taxon>
    </lineage>
</organism>
<feature type="compositionally biased region" description="Low complexity" evidence="1">
    <location>
        <begin position="138"/>
        <end position="149"/>
    </location>
</feature>
<dbReference type="InParanoid" id="A0A369JZC6"/>
<evidence type="ECO:0000313" key="3">
    <source>
        <dbReference type="EMBL" id="RDB27088.1"/>
    </source>
</evidence>
<feature type="chain" id="PRO_5016769937" evidence="2">
    <location>
        <begin position="20"/>
        <end position="237"/>
    </location>
</feature>
<evidence type="ECO:0000256" key="2">
    <source>
        <dbReference type="SAM" id="SignalP"/>
    </source>
</evidence>